<dbReference type="EMBL" id="KL142367">
    <property type="protein sequence ID" value="KDR86105.1"/>
    <property type="molecule type" value="Genomic_DNA"/>
</dbReference>
<evidence type="ECO:0000313" key="2">
    <source>
        <dbReference type="Proteomes" id="UP000027222"/>
    </source>
</evidence>
<gene>
    <name evidence="1" type="ORF">GALMADRAFT_235340</name>
</gene>
<sequence length="384" mass="43661">MFFLDLPPELINVIFKFIDGDTRPDMRSLCRTCHLLRAEATPLLYSKVYIPGHKGLFRFAKTMIRYPELAKLVVSFHGLFYPPAQDARPFKPLAKWMQHLVNLKVLHLIIWHDVNQTPLPKCNFRLESLEISGHSLAPNTHILEDQNDLVFLSSSVSGHTKGLPSHHACRNLKILRGSIYTARAFLPGRSIISLEWEYLLNEPLEVKDTLLREISEPLGRLRSLSYRSALSIGPYHPISTLPTSYLHSLRFLEIQRLHPHDFASIATLAQLRVLLILGPDKTSSILKEPYRILSLFSKCPLLQRVDVGSQHHGFNKTCYRWVRGTEAAIVIPLHIAERGRIEYLNGEEGTEAKDIKLSAILQDILTHTNPLSSRSWVGSAPEAR</sequence>
<dbReference type="AlphaFoldDB" id="A0A067TSB1"/>
<dbReference type="OrthoDB" id="613763at2759"/>
<reference evidence="2" key="1">
    <citation type="journal article" date="2014" name="Proc. Natl. Acad. Sci. U.S.A.">
        <title>Extensive sampling of basidiomycete genomes demonstrates inadequacy of the white-rot/brown-rot paradigm for wood decay fungi.</title>
        <authorList>
            <person name="Riley R."/>
            <person name="Salamov A.A."/>
            <person name="Brown D.W."/>
            <person name="Nagy L.G."/>
            <person name="Floudas D."/>
            <person name="Held B.W."/>
            <person name="Levasseur A."/>
            <person name="Lombard V."/>
            <person name="Morin E."/>
            <person name="Otillar R."/>
            <person name="Lindquist E.A."/>
            <person name="Sun H."/>
            <person name="LaButti K.M."/>
            <person name="Schmutz J."/>
            <person name="Jabbour D."/>
            <person name="Luo H."/>
            <person name="Baker S.E."/>
            <person name="Pisabarro A.G."/>
            <person name="Walton J.D."/>
            <person name="Blanchette R.A."/>
            <person name="Henrissat B."/>
            <person name="Martin F."/>
            <person name="Cullen D."/>
            <person name="Hibbett D.S."/>
            <person name="Grigoriev I.V."/>
        </authorList>
    </citation>
    <scope>NUCLEOTIDE SEQUENCE [LARGE SCALE GENOMIC DNA]</scope>
    <source>
        <strain evidence="2">CBS 339.88</strain>
    </source>
</reference>
<proteinExistence type="predicted"/>
<dbReference type="Proteomes" id="UP000027222">
    <property type="component" value="Unassembled WGS sequence"/>
</dbReference>
<protein>
    <recommendedName>
        <fullName evidence="3">F-box domain-containing protein</fullName>
    </recommendedName>
</protein>
<evidence type="ECO:0008006" key="3">
    <source>
        <dbReference type="Google" id="ProtNLM"/>
    </source>
</evidence>
<evidence type="ECO:0000313" key="1">
    <source>
        <dbReference type="EMBL" id="KDR86105.1"/>
    </source>
</evidence>
<name>A0A067TSB1_GALM3</name>
<keyword evidence="2" id="KW-1185">Reference proteome</keyword>
<dbReference type="HOGENOM" id="CLU_064117_0_0_1"/>
<organism evidence="1 2">
    <name type="scientific">Galerina marginata (strain CBS 339.88)</name>
    <dbReference type="NCBI Taxonomy" id="685588"/>
    <lineage>
        <taxon>Eukaryota</taxon>
        <taxon>Fungi</taxon>
        <taxon>Dikarya</taxon>
        <taxon>Basidiomycota</taxon>
        <taxon>Agaricomycotina</taxon>
        <taxon>Agaricomycetes</taxon>
        <taxon>Agaricomycetidae</taxon>
        <taxon>Agaricales</taxon>
        <taxon>Agaricineae</taxon>
        <taxon>Strophariaceae</taxon>
        <taxon>Galerina</taxon>
    </lineage>
</organism>
<accession>A0A067TSB1</accession>